<name>A0A939PGR5_9ACTN</name>
<proteinExistence type="predicted"/>
<comment type="caution">
    <text evidence="2">The sequence shown here is derived from an EMBL/GenBank/DDBJ whole genome shotgun (WGS) entry which is preliminary data.</text>
</comment>
<evidence type="ECO:0000313" key="2">
    <source>
        <dbReference type="EMBL" id="MBO2452366.1"/>
    </source>
</evidence>
<dbReference type="RefSeq" id="WP_208260344.1">
    <property type="nucleotide sequence ID" value="NZ_JAGEOJ010000016.1"/>
</dbReference>
<dbReference type="Proteomes" id="UP000669179">
    <property type="component" value="Unassembled WGS sequence"/>
</dbReference>
<reference evidence="2" key="1">
    <citation type="submission" date="2021-03" db="EMBL/GenBank/DDBJ databases">
        <authorList>
            <person name="Kanchanasin P."/>
            <person name="Saeng-In P."/>
            <person name="Phongsopitanun W."/>
            <person name="Yuki M."/>
            <person name="Kudo T."/>
            <person name="Ohkuma M."/>
            <person name="Tanasupawat S."/>
        </authorList>
    </citation>
    <scope>NUCLEOTIDE SEQUENCE</scope>
    <source>
        <strain evidence="2">GKU 128</strain>
    </source>
</reference>
<evidence type="ECO:0000256" key="1">
    <source>
        <dbReference type="SAM" id="Phobius"/>
    </source>
</evidence>
<feature type="transmembrane region" description="Helical" evidence="1">
    <location>
        <begin position="63"/>
        <end position="84"/>
    </location>
</feature>
<sequence>MQPITGAPPLPQGAAALSAWRELPRATRRELLRADGPHPDPAAGVVAVGYARAVLARSPLRHAVPLVGVLFAVLLPLIVVLVVTTHSKTISNAVVLPLALAGALAWRIRIRGRLVALHRMESVNSAALWETERGAPIQAAERSAPTTAEEVEIRYNAGALRRQYAFLAVYGLVAVAVLAVLFWYAAVAVAVLMVVVIARTVVVTRRHVRPDLPMLVMDAEGVRIPAMRARLAWADLTEIRVKPFRAWLWGKDRHATVFVLADPEVLSSQLDPWWTRRTQLSTKAHGSPLAVADLSLDHTSEETASAAAALSGLPVRRFGL</sequence>
<gene>
    <name evidence="2" type="ORF">J4573_35115</name>
</gene>
<feature type="transmembrane region" description="Helical" evidence="1">
    <location>
        <begin position="164"/>
        <end position="197"/>
    </location>
</feature>
<dbReference type="EMBL" id="JAGEOJ010000016">
    <property type="protein sequence ID" value="MBO2452366.1"/>
    <property type="molecule type" value="Genomic_DNA"/>
</dbReference>
<keyword evidence="3" id="KW-1185">Reference proteome</keyword>
<keyword evidence="1" id="KW-0472">Membrane</keyword>
<keyword evidence="1" id="KW-1133">Transmembrane helix</keyword>
<keyword evidence="1" id="KW-0812">Transmembrane</keyword>
<accession>A0A939PGR5</accession>
<organism evidence="2 3">
    <name type="scientific">Actinomadura barringtoniae</name>
    <dbReference type="NCBI Taxonomy" id="1427535"/>
    <lineage>
        <taxon>Bacteria</taxon>
        <taxon>Bacillati</taxon>
        <taxon>Actinomycetota</taxon>
        <taxon>Actinomycetes</taxon>
        <taxon>Streptosporangiales</taxon>
        <taxon>Thermomonosporaceae</taxon>
        <taxon>Actinomadura</taxon>
    </lineage>
</organism>
<protein>
    <submittedName>
        <fullName evidence="2">Uncharacterized protein</fullName>
    </submittedName>
</protein>
<feature type="transmembrane region" description="Helical" evidence="1">
    <location>
        <begin position="90"/>
        <end position="110"/>
    </location>
</feature>
<evidence type="ECO:0000313" key="3">
    <source>
        <dbReference type="Proteomes" id="UP000669179"/>
    </source>
</evidence>
<dbReference type="AlphaFoldDB" id="A0A939PGR5"/>